<comment type="caution">
    <text evidence="2">The sequence shown here is derived from an EMBL/GenBank/DDBJ whole genome shotgun (WGS) entry which is preliminary data.</text>
</comment>
<feature type="region of interest" description="Disordered" evidence="1">
    <location>
        <begin position="469"/>
        <end position="495"/>
    </location>
</feature>
<reference evidence="2 3" key="1">
    <citation type="submission" date="2020-07" db="EMBL/GenBank/DDBJ databases">
        <title>Comparative genomics of pyrophilous fungi reveals a link between fire events and developmental genes.</title>
        <authorList>
            <consortium name="DOE Joint Genome Institute"/>
            <person name="Steindorff A.S."/>
            <person name="Carver A."/>
            <person name="Calhoun S."/>
            <person name="Stillman K."/>
            <person name="Liu H."/>
            <person name="Lipzen A."/>
            <person name="Pangilinan J."/>
            <person name="Labutti K."/>
            <person name="Bruns T.D."/>
            <person name="Grigoriev I.V."/>
        </authorList>
    </citation>
    <scope>NUCLEOTIDE SEQUENCE [LARGE SCALE GENOMIC DNA]</scope>
    <source>
        <strain evidence="2 3">CBS 144469</strain>
    </source>
</reference>
<evidence type="ECO:0000313" key="3">
    <source>
        <dbReference type="Proteomes" id="UP000521943"/>
    </source>
</evidence>
<accession>A0A8H6LW04</accession>
<sequence>MLTLSPTHQTALCAWEQPLSAREDQIHFLAVWLQDHISNHLCDEPGPTSLWSPNIDRLEAFLIKAVGLLPAFTPNRAIHALVVTLLYKMGNKNPDFRFNSVWAEILYYQAIIQMSRENIYRFTVMEFFDQPAAGKLQLLPNVKNVDLDRASLNYMDDMIMRVVYPPPGDRCADAFTQSYLHYLDILGDLAPLEVSNDELLPPFDIAVSGPGNVGSVLPVAENSESGSSEEEEPDSLLVEAGSLQFGHILRILKAFPNLVHASFHVRKQVQEIPGAQELVNVPYLVTLTLDGDFPGNGFASRLTLPSLRELSLFIVHDPQPDDLTGGLVELFTSFGSTLTSLTLSHTALTPSAMLLCFQALSNLSKLQLIGSPVLGRGQTTRERDRSALDLLGKKTAASTSGEEWCCPRLQVFEITLYGSGKSVEGALVDLVATRRTGQAVDAGELTPLAEVRARFNSGVELDDFHFELHTPRRPSGPGSVNSVFGEPSYSDDSEG</sequence>
<gene>
    <name evidence="2" type="ORF">DFP72DRAFT_1053182</name>
</gene>
<dbReference type="OrthoDB" id="3365698at2759"/>
<dbReference type="AlphaFoldDB" id="A0A8H6LW04"/>
<dbReference type="InterPro" id="IPR032675">
    <property type="entry name" value="LRR_dom_sf"/>
</dbReference>
<dbReference type="EMBL" id="JACGCI010000151">
    <property type="protein sequence ID" value="KAF6743226.1"/>
    <property type="molecule type" value="Genomic_DNA"/>
</dbReference>
<name>A0A8H6LW04_9AGAR</name>
<dbReference type="Gene3D" id="3.80.10.10">
    <property type="entry name" value="Ribonuclease Inhibitor"/>
    <property type="match status" value="1"/>
</dbReference>
<keyword evidence="3" id="KW-1185">Reference proteome</keyword>
<proteinExistence type="predicted"/>
<dbReference type="Proteomes" id="UP000521943">
    <property type="component" value="Unassembled WGS sequence"/>
</dbReference>
<organism evidence="2 3">
    <name type="scientific">Ephemerocybe angulata</name>
    <dbReference type="NCBI Taxonomy" id="980116"/>
    <lineage>
        <taxon>Eukaryota</taxon>
        <taxon>Fungi</taxon>
        <taxon>Dikarya</taxon>
        <taxon>Basidiomycota</taxon>
        <taxon>Agaricomycotina</taxon>
        <taxon>Agaricomycetes</taxon>
        <taxon>Agaricomycetidae</taxon>
        <taxon>Agaricales</taxon>
        <taxon>Agaricineae</taxon>
        <taxon>Psathyrellaceae</taxon>
        <taxon>Ephemerocybe</taxon>
    </lineage>
</organism>
<evidence type="ECO:0000256" key="1">
    <source>
        <dbReference type="SAM" id="MobiDB-lite"/>
    </source>
</evidence>
<evidence type="ECO:0000313" key="2">
    <source>
        <dbReference type="EMBL" id="KAF6743226.1"/>
    </source>
</evidence>
<protein>
    <submittedName>
        <fullName evidence="2">Uncharacterized protein</fullName>
    </submittedName>
</protein>
<dbReference type="SUPFAM" id="SSF52047">
    <property type="entry name" value="RNI-like"/>
    <property type="match status" value="1"/>
</dbReference>